<accession>A0A1T1H8Z6</accession>
<proteinExistence type="predicted"/>
<dbReference type="InterPro" id="IPR015947">
    <property type="entry name" value="PUA-like_sf"/>
</dbReference>
<dbReference type="PANTHER" id="PTHR46732">
    <property type="entry name" value="ATP-DEPENDENT PROTEASE LA (LON) DOMAIN PROTEIN"/>
    <property type="match status" value="1"/>
</dbReference>
<dbReference type="PROSITE" id="PS51787">
    <property type="entry name" value="LON_N"/>
    <property type="match status" value="1"/>
</dbReference>
<dbReference type="STRING" id="966.BTA35_0213985"/>
<dbReference type="Pfam" id="PF02190">
    <property type="entry name" value="LON_substr_bdg"/>
    <property type="match status" value="1"/>
</dbReference>
<sequence>MEAALPKHISLVVMPRVLFPQTFMALNVLEPRYERMVKTCLSAHEGLGILFQMESLTVRASEDQLDQLKERIGTYGLISDWYPQPDNTLALNIDGLRRFRVMAAAQESDGLIRAEVQWLPEENSTPVSPEHQHLADLLKEITHHPLAKECDFHFNLQDAKSVSLNLAHLLPLPDPDKQQLLECDTSTERLRKITAMLSAKNR</sequence>
<dbReference type="Gene3D" id="1.10.4060.10">
    <property type="entry name" value="BPP1347 like domain"/>
    <property type="match status" value="1"/>
</dbReference>
<keyword evidence="3" id="KW-1185">Reference proteome</keyword>
<name>A0A1T1H8Z6_OCELI</name>
<dbReference type="RefSeq" id="WP_078320435.1">
    <property type="nucleotide sequence ID" value="NZ_FXTS01000008.1"/>
</dbReference>
<dbReference type="AlphaFoldDB" id="A0A1T1H8Z6"/>
<dbReference type="InterPro" id="IPR003111">
    <property type="entry name" value="Lon_prtase_N"/>
</dbReference>
<dbReference type="PANTHER" id="PTHR46732:SF8">
    <property type="entry name" value="ATP-DEPENDENT PROTEASE LA (LON) DOMAIN PROTEIN"/>
    <property type="match status" value="1"/>
</dbReference>
<organism evidence="2 3">
    <name type="scientific">Oceanospirillum linum</name>
    <dbReference type="NCBI Taxonomy" id="966"/>
    <lineage>
        <taxon>Bacteria</taxon>
        <taxon>Pseudomonadati</taxon>
        <taxon>Pseudomonadota</taxon>
        <taxon>Gammaproteobacteria</taxon>
        <taxon>Oceanospirillales</taxon>
        <taxon>Oceanospirillaceae</taxon>
        <taxon>Oceanospirillum</taxon>
    </lineage>
</organism>
<dbReference type="Gene3D" id="2.30.130.40">
    <property type="entry name" value="LON domain-like"/>
    <property type="match status" value="1"/>
</dbReference>
<gene>
    <name evidence="2" type="ORF">BTA35_0213985</name>
</gene>
<reference evidence="2" key="1">
    <citation type="submission" date="2017-02" db="EMBL/GenBank/DDBJ databases">
        <title>Draft Genome Sequence of the Salt Water Bacterium Oceanospirillum linum ATCC 11336.</title>
        <authorList>
            <person name="Trachtenberg A.M."/>
            <person name="Carney J.G."/>
            <person name="Linnane J.D."/>
            <person name="Rheaume B.A."/>
            <person name="Pitts N.L."/>
            <person name="Mykles D.L."/>
            <person name="Maclea K.S."/>
        </authorList>
    </citation>
    <scope>NUCLEOTIDE SEQUENCE [LARGE SCALE GENOMIC DNA]</scope>
    <source>
        <strain evidence="2">ATCC 11336</strain>
    </source>
</reference>
<dbReference type="SMART" id="SM00464">
    <property type="entry name" value="LON"/>
    <property type="match status" value="1"/>
</dbReference>
<dbReference type="InterPro" id="IPR046336">
    <property type="entry name" value="Lon_prtase_N_sf"/>
</dbReference>
<evidence type="ECO:0000259" key="1">
    <source>
        <dbReference type="PROSITE" id="PS51787"/>
    </source>
</evidence>
<dbReference type="SUPFAM" id="SSF88697">
    <property type="entry name" value="PUA domain-like"/>
    <property type="match status" value="1"/>
</dbReference>
<dbReference type="Proteomes" id="UP000190064">
    <property type="component" value="Unassembled WGS sequence"/>
</dbReference>
<evidence type="ECO:0000313" key="3">
    <source>
        <dbReference type="Proteomes" id="UP000190064"/>
    </source>
</evidence>
<feature type="domain" description="Lon N-terminal" evidence="1">
    <location>
        <begin position="5"/>
        <end position="201"/>
    </location>
</feature>
<dbReference type="EMBL" id="MTSD02000007">
    <property type="protein sequence ID" value="OOV86321.1"/>
    <property type="molecule type" value="Genomic_DNA"/>
</dbReference>
<protein>
    <recommendedName>
        <fullName evidence="1">Lon N-terminal domain-containing protein</fullName>
    </recommendedName>
</protein>
<comment type="caution">
    <text evidence="2">The sequence shown here is derived from an EMBL/GenBank/DDBJ whole genome shotgun (WGS) entry which is preliminary data.</text>
</comment>
<evidence type="ECO:0000313" key="2">
    <source>
        <dbReference type="EMBL" id="OOV86321.1"/>
    </source>
</evidence>